<dbReference type="PROSITE" id="PS51257">
    <property type="entry name" value="PROKAR_LIPOPROTEIN"/>
    <property type="match status" value="1"/>
</dbReference>
<dbReference type="Proteomes" id="UP000000753">
    <property type="component" value="Chromosome"/>
</dbReference>
<dbReference type="AlphaFoldDB" id="B8CRS2"/>
<dbReference type="HOGENOM" id="CLU_012236_1_0_6"/>
<dbReference type="SUPFAM" id="SSF82171">
    <property type="entry name" value="DPP6 N-terminal domain-like"/>
    <property type="match status" value="1"/>
</dbReference>
<feature type="signal peptide" evidence="1">
    <location>
        <begin position="1"/>
        <end position="19"/>
    </location>
</feature>
<dbReference type="EMBL" id="CP000472">
    <property type="protein sequence ID" value="ACJ30080.1"/>
    <property type="molecule type" value="Genomic_DNA"/>
</dbReference>
<dbReference type="OrthoDB" id="4269629at2"/>
<organism evidence="3 4">
    <name type="scientific">Shewanella piezotolerans (strain WP3 / JCM 13877)</name>
    <dbReference type="NCBI Taxonomy" id="225849"/>
    <lineage>
        <taxon>Bacteria</taxon>
        <taxon>Pseudomonadati</taxon>
        <taxon>Pseudomonadota</taxon>
        <taxon>Gammaproteobacteria</taxon>
        <taxon>Alteromonadales</taxon>
        <taxon>Shewanellaceae</taxon>
        <taxon>Shewanella</taxon>
    </lineage>
</organism>
<dbReference type="STRING" id="225849.swp_3379"/>
<dbReference type="Pfam" id="PF00326">
    <property type="entry name" value="Peptidase_S9"/>
    <property type="match status" value="1"/>
</dbReference>
<dbReference type="KEGG" id="swp:swp_3379"/>
<dbReference type="PANTHER" id="PTHR43056:SF5">
    <property type="entry name" value="PEPTIDASE S9 PROLYL OLIGOPEPTIDASE CATALYTIC DOMAIN-CONTAINING PROTEIN"/>
    <property type="match status" value="1"/>
</dbReference>
<proteinExistence type="predicted"/>
<dbReference type="InterPro" id="IPR050585">
    <property type="entry name" value="Xaa-Pro_dipeptidyl-ppase/CocE"/>
</dbReference>
<protein>
    <submittedName>
        <fullName evidence="3">Peptidase S9, prolyl oligopeptidase active site region</fullName>
    </submittedName>
</protein>
<feature type="domain" description="Peptidase S9 prolyl oligopeptidase catalytic" evidence="2">
    <location>
        <begin position="455"/>
        <end position="657"/>
    </location>
</feature>
<dbReference type="SUPFAM" id="SSF53474">
    <property type="entry name" value="alpha/beta-Hydrolases"/>
    <property type="match status" value="1"/>
</dbReference>
<name>B8CRS2_SHEPW</name>
<dbReference type="InterPro" id="IPR029058">
    <property type="entry name" value="AB_hydrolase_fold"/>
</dbReference>
<sequence length="678" mass="74899">MRFTFASILTATLLLIVTACDVSPKKDPKVTPAEALPDGVQVADYGSWKSPVDAEHVYDLSDSIGELQVTTGSIYFTIRDESNEGRRGVQRIEENGTVTEAIPSNFDIGSRVHEYGGAPFVAIGNSLFATKYSDQLLYRIAPNQTPFALTPPGTRHADCISNPRASRLICVREDHREAGKVTNQLVGINLSYADEGEVLATGADFYSTPVLSPDQTQLAWVTWQHPNMPWDNTQLWLGEIDNKGAVINVKQVATEQSGSIIQPLFSPSGQLYFIADYSNWWNIYRLNELGQAEIVLAQEGEFAVANWHLGNHNYAFESEQTIVASYNHEGQAGLVRIDTESGVTEPIAVDFADIAYVTKSDNGVIFVGSKETPEKGIYKVHGRAAQLMYAPKLAVMDPNFISRAESVSFKTGDSDTAYGYFYKPENPNFQAPVGQEPPLVMFLHRGPTAQASRVFRRDIQYWTSRGFAVFDLNYRGSTGFGRDYRNSLYGKWGRSDVEDAVRAAGFLVNRGDVDGRKLAIRGSRAGGFTALSAVAYYSTFGAAVSYSGISDVQSFRRHSNKFESNYLERLIGTIDNYKLRSAMNNLSGINEPLLLIQGVNDSLIPAEQTLQLYKAVKQKGTPVAYLEFNDDAANRVSPESKKRALESELSFYGQVFGFKPAGKTPTLIIENIGNLKRR</sequence>
<dbReference type="RefSeq" id="WP_020913429.1">
    <property type="nucleotide sequence ID" value="NC_011566.1"/>
</dbReference>
<reference evidence="3 4" key="1">
    <citation type="journal article" date="2008" name="PLoS ONE">
        <title>Environmental adaptation: genomic analysis of the piezotolerant and psychrotolerant deep-sea iron reducing bacterium Shewanella piezotolerans WP3.</title>
        <authorList>
            <person name="Wang F."/>
            <person name="Wang J."/>
            <person name="Jian H."/>
            <person name="Zhang B."/>
            <person name="Li S."/>
            <person name="Wang F."/>
            <person name="Zeng X."/>
            <person name="Gao L."/>
            <person name="Bartlett D.H."/>
            <person name="Yu J."/>
            <person name="Hu S."/>
            <person name="Xiao X."/>
        </authorList>
    </citation>
    <scope>NUCLEOTIDE SEQUENCE [LARGE SCALE GENOMIC DNA]</scope>
    <source>
        <strain evidence="4">WP3 / JCM 13877</strain>
    </source>
</reference>
<dbReference type="InterPro" id="IPR011042">
    <property type="entry name" value="6-blade_b-propeller_TolB-like"/>
</dbReference>
<dbReference type="Gene3D" id="3.40.50.1820">
    <property type="entry name" value="alpha/beta hydrolase"/>
    <property type="match status" value="1"/>
</dbReference>
<evidence type="ECO:0000313" key="3">
    <source>
        <dbReference type="EMBL" id="ACJ30080.1"/>
    </source>
</evidence>
<dbReference type="PANTHER" id="PTHR43056">
    <property type="entry name" value="PEPTIDASE S9 PROLYL OLIGOPEPTIDASE"/>
    <property type="match status" value="1"/>
</dbReference>
<keyword evidence="4" id="KW-1185">Reference proteome</keyword>
<accession>B8CRS2</accession>
<dbReference type="Gene3D" id="2.120.10.30">
    <property type="entry name" value="TolB, C-terminal domain"/>
    <property type="match status" value="1"/>
</dbReference>
<dbReference type="InterPro" id="IPR001375">
    <property type="entry name" value="Peptidase_S9_cat"/>
</dbReference>
<dbReference type="GO" id="GO:0006508">
    <property type="term" value="P:proteolysis"/>
    <property type="evidence" value="ECO:0007669"/>
    <property type="project" value="InterPro"/>
</dbReference>
<gene>
    <name evidence="3" type="ordered locus">swp_3379</name>
</gene>
<keyword evidence="1" id="KW-0732">Signal</keyword>
<dbReference type="GO" id="GO:0008236">
    <property type="term" value="F:serine-type peptidase activity"/>
    <property type="evidence" value="ECO:0007669"/>
    <property type="project" value="InterPro"/>
</dbReference>
<evidence type="ECO:0000313" key="4">
    <source>
        <dbReference type="Proteomes" id="UP000000753"/>
    </source>
</evidence>
<feature type="chain" id="PRO_5002866877" evidence="1">
    <location>
        <begin position="20"/>
        <end position="678"/>
    </location>
</feature>
<evidence type="ECO:0000256" key="1">
    <source>
        <dbReference type="SAM" id="SignalP"/>
    </source>
</evidence>
<dbReference type="eggNOG" id="COG1506">
    <property type="taxonomic scope" value="Bacteria"/>
</dbReference>
<evidence type="ECO:0000259" key="2">
    <source>
        <dbReference type="Pfam" id="PF00326"/>
    </source>
</evidence>